<evidence type="ECO:0000313" key="2">
    <source>
        <dbReference type="Proteomes" id="UP000019460"/>
    </source>
</evidence>
<dbReference type="OrthoDB" id="4728888at2"/>
<evidence type="ECO:0000313" key="1">
    <source>
        <dbReference type="EMBL" id="EXJ13930.1"/>
    </source>
</evidence>
<accession>W9VU94</accession>
<dbReference type="Proteomes" id="UP000019460">
    <property type="component" value="Unassembled WGS sequence"/>
</dbReference>
<dbReference type="STRING" id="1249627.D779_3130"/>
<name>W9VU94_9GAMM</name>
<gene>
    <name evidence="1" type="ORF">D779_3130</name>
</gene>
<sequence length="125" mass="14128">MKRQRFEIRFDSWYEILSRLLLLPPSASYVEVTEDRVEVRMGWAFGSRFPRTAIARVNPLRTRTLSRGVHGLAGRWLVNGSDRGILSLGLQPAQRGHVMGVPVRLRELMVSVEDPDGLTAALTSR</sequence>
<dbReference type="AlphaFoldDB" id="W9VU94"/>
<dbReference type="EMBL" id="AONC01000052">
    <property type="protein sequence ID" value="EXJ13930.1"/>
    <property type="molecule type" value="Genomic_DNA"/>
</dbReference>
<dbReference type="eggNOG" id="ENOG5033KY0">
    <property type="taxonomic scope" value="Bacteria"/>
</dbReference>
<dbReference type="RefSeq" id="WP_043755976.1">
    <property type="nucleotide sequence ID" value="NZ_AONC01000052.1"/>
</dbReference>
<protein>
    <submittedName>
        <fullName evidence="1">Uncharacterized protein</fullName>
    </submittedName>
</protein>
<keyword evidence="2" id="KW-1185">Reference proteome</keyword>
<comment type="caution">
    <text evidence="1">The sequence shown here is derived from an EMBL/GenBank/DDBJ whole genome shotgun (WGS) entry which is preliminary data.</text>
</comment>
<proteinExistence type="predicted"/>
<reference evidence="1 2" key="1">
    <citation type="submission" date="2012-11" db="EMBL/GenBank/DDBJ databases">
        <title>Genome assembly of Thiorhodococcus sp. AK35.</title>
        <authorList>
            <person name="Nupur N."/>
            <person name="Khatri I."/>
            <person name="Subramanian S."/>
            <person name="Pinnaka A."/>
        </authorList>
    </citation>
    <scope>NUCLEOTIDE SEQUENCE [LARGE SCALE GENOMIC DNA]</scope>
    <source>
        <strain evidence="1 2">AK35</strain>
    </source>
</reference>
<organism evidence="1 2">
    <name type="scientific">Imhoffiella purpurea</name>
    <dbReference type="NCBI Taxonomy" id="1249627"/>
    <lineage>
        <taxon>Bacteria</taxon>
        <taxon>Pseudomonadati</taxon>
        <taxon>Pseudomonadota</taxon>
        <taxon>Gammaproteobacteria</taxon>
        <taxon>Chromatiales</taxon>
        <taxon>Chromatiaceae</taxon>
        <taxon>Imhoffiella</taxon>
    </lineage>
</organism>